<dbReference type="RefSeq" id="XP_034247166.1">
    <property type="nucleotide sequence ID" value="XM_034391275.1"/>
</dbReference>
<name>A0A6P8Z9K7_THRPL</name>
<sequence>MIVMSKESEEHIFKVPNMPIRSTAARKRRRGYETTEAVKRAKLCGASPCNVRIGPDQRLHPVHLIVVEQLVEDSLSQLVLINQLSPHSYVNYIKIKPLSKTCLKNNDIVSVGYANWKVLKVENNQLMGISM</sequence>
<reference evidence="2" key="1">
    <citation type="submission" date="2025-08" db="UniProtKB">
        <authorList>
            <consortium name="RefSeq"/>
        </authorList>
    </citation>
    <scope>IDENTIFICATION</scope>
    <source>
        <tissue evidence="2">Total insect</tissue>
    </source>
</reference>
<accession>A0A6P8Z9K7</accession>
<organism evidence="2">
    <name type="scientific">Thrips palmi</name>
    <name type="common">Melon thrips</name>
    <dbReference type="NCBI Taxonomy" id="161013"/>
    <lineage>
        <taxon>Eukaryota</taxon>
        <taxon>Metazoa</taxon>
        <taxon>Ecdysozoa</taxon>
        <taxon>Arthropoda</taxon>
        <taxon>Hexapoda</taxon>
        <taxon>Insecta</taxon>
        <taxon>Pterygota</taxon>
        <taxon>Neoptera</taxon>
        <taxon>Paraneoptera</taxon>
        <taxon>Thysanoptera</taxon>
        <taxon>Terebrantia</taxon>
        <taxon>Thripoidea</taxon>
        <taxon>Thripidae</taxon>
        <taxon>Thrips</taxon>
    </lineage>
</organism>
<proteinExistence type="predicted"/>
<evidence type="ECO:0000313" key="2">
    <source>
        <dbReference type="RefSeq" id="XP_034247166.1"/>
    </source>
</evidence>
<gene>
    <name evidence="2" type="primary">LOC117648635</name>
</gene>
<dbReference type="Proteomes" id="UP000515158">
    <property type="component" value="Unplaced"/>
</dbReference>
<protein>
    <submittedName>
        <fullName evidence="2">Uncharacterized protein LOC117648635 isoform X2</fullName>
    </submittedName>
</protein>
<dbReference type="AlphaFoldDB" id="A0A6P8Z9K7"/>
<evidence type="ECO:0000313" key="1">
    <source>
        <dbReference type="Proteomes" id="UP000515158"/>
    </source>
</evidence>
<dbReference type="GeneID" id="117648635"/>
<keyword evidence="1" id="KW-1185">Reference proteome</keyword>